<protein>
    <recommendedName>
        <fullName evidence="3">Peptidase S1 domain-containing protein</fullName>
    </recommendedName>
</protein>
<sequence length="67" mass="7718">MKCGGMVNTTYHRYNYYGGPVVVDNIQFGILSYVFGYINDGRECGQYLNIYSPVSYFRRWIKGTTGI</sequence>
<proteinExistence type="predicted"/>
<comment type="caution">
    <text evidence="1">The sequence shown here is derived from an EMBL/GenBank/DDBJ whole genome shotgun (WGS) entry which is preliminary data.</text>
</comment>
<dbReference type="EMBL" id="JAACXV010000027">
    <property type="protein sequence ID" value="KAF7286384.1"/>
    <property type="molecule type" value="Genomic_DNA"/>
</dbReference>
<dbReference type="Gene3D" id="2.40.10.10">
    <property type="entry name" value="Trypsin-like serine proteases"/>
    <property type="match status" value="1"/>
</dbReference>
<dbReference type="Proteomes" id="UP000625711">
    <property type="component" value="Unassembled WGS sequence"/>
</dbReference>
<name>A0A834ITX7_RHYFE</name>
<evidence type="ECO:0000313" key="1">
    <source>
        <dbReference type="EMBL" id="KAF7286384.1"/>
    </source>
</evidence>
<gene>
    <name evidence="1" type="ORF">GWI33_005677</name>
</gene>
<organism evidence="1 2">
    <name type="scientific">Rhynchophorus ferrugineus</name>
    <name type="common">Red palm weevil</name>
    <name type="synonym">Curculio ferrugineus</name>
    <dbReference type="NCBI Taxonomy" id="354439"/>
    <lineage>
        <taxon>Eukaryota</taxon>
        <taxon>Metazoa</taxon>
        <taxon>Ecdysozoa</taxon>
        <taxon>Arthropoda</taxon>
        <taxon>Hexapoda</taxon>
        <taxon>Insecta</taxon>
        <taxon>Pterygota</taxon>
        <taxon>Neoptera</taxon>
        <taxon>Endopterygota</taxon>
        <taxon>Coleoptera</taxon>
        <taxon>Polyphaga</taxon>
        <taxon>Cucujiformia</taxon>
        <taxon>Curculionidae</taxon>
        <taxon>Dryophthorinae</taxon>
        <taxon>Rhynchophorus</taxon>
    </lineage>
</organism>
<evidence type="ECO:0000313" key="2">
    <source>
        <dbReference type="Proteomes" id="UP000625711"/>
    </source>
</evidence>
<reference evidence="1" key="1">
    <citation type="submission" date="2020-08" db="EMBL/GenBank/DDBJ databases">
        <title>Genome sequencing and assembly of the red palm weevil Rhynchophorus ferrugineus.</title>
        <authorList>
            <person name="Dias G.B."/>
            <person name="Bergman C.M."/>
            <person name="Manee M."/>
        </authorList>
    </citation>
    <scope>NUCLEOTIDE SEQUENCE</scope>
    <source>
        <strain evidence="1">AA-2017</strain>
        <tissue evidence="1">Whole larva</tissue>
    </source>
</reference>
<dbReference type="SUPFAM" id="SSF50494">
    <property type="entry name" value="Trypsin-like serine proteases"/>
    <property type="match status" value="1"/>
</dbReference>
<dbReference type="AlphaFoldDB" id="A0A834ITX7"/>
<dbReference type="InterPro" id="IPR009003">
    <property type="entry name" value="Peptidase_S1_PA"/>
</dbReference>
<evidence type="ECO:0008006" key="3">
    <source>
        <dbReference type="Google" id="ProtNLM"/>
    </source>
</evidence>
<keyword evidence="2" id="KW-1185">Reference proteome</keyword>
<dbReference type="InterPro" id="IPR043504">
    <property type="entry name" value="Peptidase_S1_PA_chymotrypsin"/>
</dbReference>
<accession>A0A834ITX7</accession>